<comment type="caution">
    <text evidence="1">The sequence shown here is derived from an EMBL/GenBank/DDBJ whole genome shotgun (WGS) entry which is preliminary data.</text>
</comment>
<dbReference type="Proteomes" id="UP001206925">
    <property type="component" value="Unassembled WGS sequence"/>
</dbReference>
<sequence>VTKDVVTVPLYSNGSQRIVAGLEVLHFINKPTVVLYTTVDLEVGDDVKLLRGGWLIHMVDMKGYSCNWTEWTLHAKVFGVMLVVLY</sequence>
<protein>
    <submittedName>
        <fullName evidence="1">Uncharacterized protein</fullName>
    </submittedName>
</protein>
<evidence type="ECO:0000313" key="1">
    <source>
        <dbReference type="EMBL" id="KAI7734351.1"/>
    </source>
</evidence>
<accession>A0AAD5GBH5</accession>
<dbReference type="AlphaFoldDB" id="A0AAD5GBH5"/>
<evidence type="ECO:0000313" key="2">
    <source>
        <dbReference type="Proteomes" id="UP001206925"/>
    </source>
</evidence>
<feature type="non-terminal residue" evidence="1">
    <location>
        <position position="86"/>
    </location>
</feature>
<keyword evidence="2" id="KW-1185">Reference proteome</keyword>
<organism evidence="1 2">
    <name type="scientific">Ambrosia artemisiifolia</name>
    <name type="common">Common ragweed</name>
    <dbReference type="NCBI Taxonomy" id="4212"/>
    <lineage>
        <taxon>Eukaryota</taxon>
        <taxon>Viridiplantae</taxon>
        <taxon>Streptophyta</taxon>
        <taxon>Embryophyta</taxon>
        <taxon>Tracheophyta</taxon>
        <taxon>Spermatophyta</taxon>
        <taxon>Magnoliopsida</taxon>
        <taxon>eudicotyledons</taxon>
        <taxon>Gunneridae</taxon>
        <taxon>Pentapetalae</taxon>
        <taxon>asterids</taxon>
        <taxon>campanulids</taxon>
        <taxon>Asterales</taxon>
        <taxon>Asteraceae</taxon>
        <taxon>Asteroideae</taxon>
        <taxon>Heliantheae alliance</taxon>
        <taxon>Heliantheae</taxon>
        <taxon>Ambrosia</taxon>
    </lineage>
</organism>
<reference evidence="1" key="1">
    <citation type="submission" date="2022-06" db="EMBL/GenBank/DDBJ databases">
        <title>Uncovering the hologenomic basis of an extraordinary plant invasion.</title>
        <authorList>
            <person name="Bieker V.C."/>
            <person name="Martin M.D."/>
            <person name="Gilbert T."/>
            <person name="Hodgins K."/>
            <person name="Battlay P."/>
            <person name="Petersen B."/>
            <person name="Wilson J."/>
        </authorList>
    </citation>
    <scope>NUCLEOTIDE SEQUENCE</scope>
    <source>
        <strain evidence="1">AA19_3_7</strain>
        <tissue evidence="1">Leaf</tissue>
    </source>
</reference>
<gene>
    <name evidence="1" type="ORF">M8C21_003915</name>
</gene>
<feature type="non-terminal residue" evidence="1">
    <location>
        <position position="1"/>
    </location>
</feature>
<name>A0AAD5GBH5_AMBAR</name>
<dbReference type="EMBL" id="JAMZMK010009754">
    <property type="protein sequence ID" value="KAI7734351.1"/>
    <property type="molecule type" value="Genomic_DNA"/>
</dbReference>
<proteinExistence type="predicted"/>